<organism evidence="1 2">
    <name type="scientific">Scleropages formosus</name>
    <name type="common">Asian bonytongue</name>
    <name type="synonym">Osteoglossum formosum</name>
    <dbReference type="NCBI Taxonomy" id="113540"/>
    <lineage>
        <taxon>Eukaryota</taxon>
        <taxon>Metazoa</taxon>
        <taxon>Chordata</taxon>
        <taxon>Craniata</taxon>
        <taxon>Vertebrata</taxon>
        <taxon>Euteleostomi</taxon>
        <taxon>Actinopterygii</taxon>
        <taxon>Neopterygii</taxon>
        <taxon>Teleostei</taxon>
        <taxon>Osteoglossocephala</taxon>
        <taxon>Osteoglossomorpha</taxon>
        <taxon>Osteoglossiformes</taxon>
        <taxon>Osteoglossidae</taxon>
        <taxon>Scleropages</taxon>
    </lineage>
</organism>
<name>A0A0P7V6H9_SCLFO</name>
<evidence type="ECO:0000313" key="2">
    <source>
        <dbReference type="Proteomes" id="UP000034805"/>
    </source>
</evidence>
<reference evidence="1 2" key="1">
    <citation type="submission" date="2015-08" db="EMBL/GenBank/DDBJ databases">
        <title>The genome of the Asian arowana (Scleropages formosus).</title>
        <authorList>
            <person name="Tan M.H."/>
            <person name="Gan H.M."/>
            <person name="Croft L.J."/>
            <person name="Austin C.M."/>
        </authorList>
    </citation>
    <scope>NUCLEOTIDE SEQUENCE [LARGE SCALE GENOMIC DNA]</scope>
    <source>
        <strain evidence="1">Aro1</strain>
    </source>
</reference>
<sequence>MSTAEKQQCENPSHLIQPREFKQFLFLGLLHQMWSERQIPEGLQTFKVLRTPKQNFYSCRAEHNLTLNLHHSMVFSNSSQQSTMLWESRLLPGSRMALTGWERKLWACNVPDIKAHKRQTACIKFKTMIMTHTIDKGSAAQYLKDPFNISTLPQLHTFPA</sequence>
<gene>
    <name evidence="1" type="ORF">Z043_102859</name>
</gene>
<dbReference type="Proteomes" id="UP000034805">
    <property type="component" value="Unassembled WGS sequence"/>
</dbReference>
<evidence type="ECO:0000313" key="1">
    <source>
        <dbReference type="EMBL" id="KPP77695.1"/>
    </source>
</evidence>
<accession>A0A0P7V6H9</accession>
<dbReference type="AlphaFoldDB" id="A0A0P7V6H9"/>
<dbReference type="EMBL" id="JARO02000697">
    <property type="protein sequence ID" value="KPP77695.1"/>
    <property type="molecule type" value="Genomic_DNA"/>
</dbReference>
<feature type="non-terminal residue" evidence="1">
    <location>
        <position position="160"/>
    </location>
</feature>
<protein>
    <submittedName>
        <fullName evidence="1">Uncharacterized protein</fullName>
    </submittedName>
</protein>
<proteinExistence type="predicted"/>
<comment type="caution">
    <text evidence="1">The sequence shown here is derived from an EMBL/GenBank/DDBJ whole genome shotgun (WGS) entry which is preliminary data.</text>
</comment>